<comment type="subcellular location">
    <subcellularLocation>
        <location evidence="6">Mitochondrion matrix</location>
    </subcellularLocation>
</comment>
<dbReference type="Pfam" id="PF10436">
    <property type="entry name" value="BCDHK_Adom3"/>
    <property type="match status" value="1"/>
</dbReference>
<sequence>MRLSLSRFASTVAMFAGGPIERPLAYYSQFRPASLTMQQYLDFGRKGSAFTSYHFLKTELLVRMANIMQEFDLLPAKLLQTPSARHVGSWYKQSFSELLHFEGLEPSDMVLDKFNNQLRTILHRHNTVVETMAEALLELKESHGVDIACERNIQYFLDRFYLNRISIRMLQNQHLAIFAAACDTNGTNNQSRKTVVVDPAGHVGHIDPQCNVRDILLDAYENAR</sequence>
<comment type="catalytic activity">
    <reaction evidence="5">
        <text>L-seryl-[pyruvate dehydrogenase E1 alpha subunit] + ATP = O-phospho-L-seryl-[pyruvate dehydrogenase E1 alpha subunit] + ADP + H(+)</text>
        <dbReference type="Rhea" id="RHEA:23052"/>
        <dbReference type="Rhea" id="RHEA-COMP:13689"/>
        <dbReference type="Rhea" id="RHEA-COMP:13690"/>
        <dbReference type="ChEBI" id="CHEBI:15378"/>
        <dbReference type="ChEBI" id="CHEBI:29999"/>
        <dbReference type="ChEBI" id="CHEBI:30616"/>
        <dbReference type="ChEBI" id="CHEBI:83421"/>
        <dbReference type="ChEBI" id="CHEBI:456216"/>
        <dbReference type="EC" id="2.7.11.2"/>
    </reaction>
</comment>
<evidence type="ECO:0000256" key="6">
    <source>
        <dbReference type="RuleBase" id="RU366032"/>
    </source>
</evidence>
<keyword evidence="2 6" id="KW-0547">Nucleotide-binding</keyword>
<dbReference type="InterPro" id="IPR018955">
    <property type="entry name" value="BCDHK/PDK_N"/>
</dbReference>
<dbReference type="EMBL" id="JBICBT010001131">
    <property type="protein sequence ID" value="KAL3081637.1"/>
    <property type="molecule type" value="Genomic_DNA"/>
</dbReference>
<evidence type="ECO:0000256" key="1">
    <source>
        <dbReference type="ARBA" id="ARBA00022679"/>
    </source>
</evidence>
<keyword evidence="6" id="KW-0496">Mitochondrion</keyword>
<evidence type="ECO:0000256" key="3">
    <source>
        <dbReference type="ARBA" id="ARBA00022777"/>
    </source>
</evidence>
<dbReference type="InterPro" id="IPR039028">
    <property type="entry name" value="BCKD/PDK"/>
</dbReference>
<dbReference type="InterPro" id="IPR036784">
    <property type="entry name" value="AK/P_DHK_N_sf"/>
</dbReference>
<dbReference type="GO" id="GO:0005759">
    <property type="term" value="C:mitochondrial matrix"/>
    <property type="evidence" value="ECO:0007669"/>
    <property type="project" value="UniProtKB-SubCell"/>
</dbReference>
<name>A0ABD2INI8_9BILA</name>
<reference evidence="8 9" key="1">
    <citation type="submission" date="2024-10" db="EMBL/GenBank/DDBJ databases">
        <authorList>
            <person name="Kim D."/>
        </authorList>
    </citation>
    <scope>NUCLEOTIDE SEQUENCE [LARGE SCALE GENOMIC DNA]</scope>
    <source>
        <strain evidence="8">BH-2024</strain>
    </source>
</reference>
<keyword evidence="1 6" id="KW-0808">Transferase</keyword>
<dbReference type="AlphaFoldDB" id="A0ABD2INI8"/>
<proteinExistence type="inferred from homology"/>
<dbReference type="PANTHER" id="PTHR11947">
    <property type="entry name" value="PYRUVATE DEHYDROGENASE KINASE"/>
    <property type="match status" value="1"/>
</dbReference>
<evidence type="ECO:0000313" key="8">
    <source>
        <dbReference type="EMBL" id="KAL3081637.1"/>
    </source>
</evidence>
<protein>
    <recommendedName>
        <fullName evidence="6">Protein-serine/threonine kinase</fullName>
        <ecNumber evidence="6">2.7.11.-</ecNumber>
    </recommendedName>
</protein>
<comment type="similarity">
    <text evidence="6">Belongs to the PDK/BCKDK protein kinase family.</text>
</comment>
<dbReference type="Gene3D" id="1.20.140.20">
    <property type="entry name" value="Alpha-ketoacid/pyruvate dehydrogenase kinase, N-terminal domain"/>
    <property type="match status" value="1"/>
</dbReference>
<accession>A0ABD2INI8</accession>
<dbReference type="GO" id="GO:0004740">
    <property type="term" value="F:pyruvate dehydrogenase (acetyl-transferring) kinase activity"/>
    <property type="evidence" value="ECO:0007669"/>
    <property type="project" value="UniProtKB-EC"/>
</dbReference>
<keyword evidence="3 6" id="KW-0418">Kinase</keyword>
<comment type="caution">
    <text evidence="8">The sequence shown here is derived from an EMBL/GenBank/DDBJ whole genome shotgun (WGS) entry which is preliminary data.</text>
</comment>
<evidence type="ECO:0000259" key="7">
    <source>
        <dbReference type="Pfam" id="PF10436"/>
    </source>
</evidence>
<evidence type="ECO:0000256" key="2">
    <source>
        <dbReference type="ARBA" id="ARBA00022741"/>
    </source>
</evidence>
<keyword evidence="9" id="KW-1185">Reference proteome</keyword>
<keyword evidence="4 6" id="KW-0067">ATP-binding</keyword>
<evidence type="ECO:0000256" key="5">
    <source>
        <dbReference type="ARBA" id="ARBA00048201"/>
    </source>
</evidence>
<organism evidence="8 9">
    <name type="scientific">Heterodera trifolii</name>
    <dbReference type="NCBI Taxonomy" id="157864"/>
    <lineage>
        <taxon>Eukaryota</taxon>
        <taxon>Metazoa</taxon>
        <taxon>Ecdysozoa</taxon>
        <taxon>Nematoda</taxon>
        <taxon>Chromadorea</taxon>
        <taxon>Rhabditida</taxon>
        <taxon>Tylenchina</taxon>
        <taxon>Tylenchomorpha</taxon>
        <taxon>Tylenchoidea</taxon>
        <taxon>Heteroderidae</taxon>
        <taxon>Heteroderinae</taxon>
        <taxon>Heterodera</taxon>
    </lineage>
</organism>
<dbReference type="PANTHER" id="PTHR11947:SF3">
    <property type="entry name" value="[PYRUVATE DEHYDROGENASE (ACETYL-TRANSFERRING)] KINASE, MITOCHONDRIAL"/>
    <property type="match status" value="1"/>
</dbReference>
<dbReference type="EC" id="2.7.11.-" evidence="6"/>
<evidence type="ECO:0000313" key="9">
    <source>
        <dbReference type="Proteomes" id="UP001620626"/>
    </source>
</evidence>
<evidence type="ECO:0000256" key="4">
    <source>
        <dbReference type="ARBA" id="ARBA00022840"/>
    </source>
</evidence>
<dbReference type="GO" id="GO:0005524">
    <property type="term" value="F:ATP binding"/>
    <property type="evidence" value="ECO:0007669"/>
    <property type="project" value="UniProtKB-UniRule"/>
</dbReference>
<gene>
    <name evidence="8" type="ORF">niasHT_033048</name>
</gene>
<dbReference type="Proteomes" id="UP001620626">
    <property type="component" value="Unassembled WGS sequence"/>
</dbReference>
<feature type="domain" description="Branched-chain alpha-ketoacid dehydrogenase kinase/Pyruvate dehydrogenase kinase N-terminal" evidence="7">
    <location>
        <begin position="35"/>
        <end position="191"/>
    </location>
</feature>
<dbReference type="SUPFAM" id="SSF69012">
    <property type="entry name" value="alpha-ketoacid dehydrogenase kinase, N-terminal domain"/>
    <property type="match status" value="1"/>
</dbReference>